<dbReference type="InterPro" id="IPR039430">
    <property type="entry name" value="Thymidylate_kin-like_dom"/>
</dbReference>
<dbReference type="CDD" id="cd01672">
    <property type="entry name" value="TMPK"/>
    <property type="match status" value="1"/>
</dbReference>
<keyword evidence="4 8" id="KW-0547">Nucleotide-binding</keyword>
<evidence type="ECO:0000256" key="8">
    <source>
        <dbReference type="HAMAP-Rule" id="MF_00165"/>
    </source>
</evidence>
<comment type="catalytic activity">
    <reaction evidence="7 8">
        <text>dTMP + ATP = dTDP + ADP</text>
        <dbReference type="Rhea" id="RHEA:13517"/>
        <dbReference type="ChEBI" id="CHEBI:30616"/>
        <dbReference type="ChEBI" id="CHEBI:58369"/>
        <dbReference type="ChEBI" id="CHEBI:63528"/>
        <dbReference type="ChEBI" id="CHEBI:456216"/>
        <dbReference type="EC" id="2.7.4.9"/>
    </reaction>
</comment>
<evidence type="ECO:0000259" key="9">
    <source>
        <dbReference type="Pfam" id="PF02223"/>
    </source>
</evidence>
<dbReference type="AlphaFoldDB" id="A0A6J4LS01"/>
<dbReference type="GO" id="GO:0005829">
    <property type="term" value="C:cytosol"/>
    <property type="evidence" value="ECO:0007669"/>
    <property type="project" value="TreeGrafter"/>
</dbReference>
<reference evidence="10" key="1">
    <citation type="submission" date="2020-02" db="EMBL/GenBank/DDBJ databases">
        <authorList>
            <person name="Meier V. D."/>
        </authorList>
    </citation>
    <scope>NUCLEOTIDE SEQUENCE</scope>
    <source>
        <strain evidence="10">AVDCRST_MAG11</strain>
    </source>
</reference>
<dbReference type="NCBIfam" id="TIGR00041">
    <property type="entry name" value="DTMP_kinase"/>
    <property type="match status" value="1"/>
</dbReference>
<gene>
    <name evidence="8" type="primary">tmk</name>
    <name evidence="10" type="ORF">AVDCRST_MAG11-2925</name>
</gene>
<organism evidence="10">
    <name type="scientific">uncultured Gemmatimonadaceae bacterium</name>
    <dbReference type="NCBI Taxonomy" id="246130"/>
    <lineage>
        <taxon>Bacteria</taxon>
        <taxon>Pseudomonadati</taxon>
        <taxon>Gemmatimonadota</taxon>
        <taxon>Gemmatimonadia</taxon>
        <taxon>Gemmatimonadales</taxon>
        <taxon>Gemmatimonadaceae</taxon>
        <taxon>environmental samples</taxon>
    </lineage>
</organism>
<dbReference type="InterPro" id="IPR018095">
    <property type="entry name" value="Thymidylate_kin_CS"/>
</dbReference>
<dbReference type="InterPro" id="IPR018094">
    <property type="entry name" value="Thymidylate_kinase"/>
</dbReference>
<comment type="similarity">
    <text evidence="1 8">Belongs to the thymidylate kinase family.</text>
</comment>
<evidence type="ECO:0000256" key="1">
    <source>
        <dbReference type="ARBA" id="ARBA00009776"/>
    </source>
</evidence>
<sequence length="227" mass="25359">MTGDALPALIVFEGAEGVGKSTQLRRLAEHLERARVPFVTRREPGGTPLGEEIRRLLLDAAFDVAPRAEALLFMAARAQLVRDIWQQRQQGRIVLLDRFFLSTYAYQVRGRGLSEEDIGTINEFATGGLKPSVTLFLTSSAQQGLARVDARGGARDRIESAGDDFHERVTEAFHDFTERDWTRRDSLFGEVLKVDATGTVDEVFARVLENLRHFLPETFDRASGSHS</sequence>
<dbReference type="EC" id="2.7.4.9" evidence="8"/>
<feature type="domain" description="Thymidylate kinase-like" evidence="9">
    <location>
        <begin position="12"/>
        <end position="178"/>
    </location>
</feature>
<dbReference type="GO" id="GO:0004798">
    <property type="term" value="F:dTMP kinase activity"/>
    <property type="evidence" value="ECO:0007669"/>
    <property type="project" value="UniProtKB-UniRule"/>
</dbReference>
<evidence type="ECO:0000256" key="2">
    <source>
        <dbReference type="ARBA" id="ARBA00022679"/>
    </source>
</evidence>
<evidence type="ECO:0000256" key="4">
    <source>
        <dbReference type="ARBA" id="ARBA00022741"/>
    </source>
</evidence>
<evidence type="ECO:0000256" key="7">
    <source>
        <dbReference type="ARBA" id="ARBA00048743"/>
    </source>
</evidence>
<dbReference type="GO" id="GO:0006235">
    <property type="term" value="P:dTTP biosynthetic process"/>
    <property type="evidence" value="ECO:0007669"/>
    <property type="project" value="UniProtKB-UniRule"/>
</dbReference>
<evidence type="ECO:0000313" key="10">
    <source>
        <dbReference type="EMBL" id="CAA9339960.1"/>
    </source>
</evidence>
<name>A0A6J4LS01_9BACT</name>
<dbReference type="EMBL" id="CADCTU010000643">
    <property type="protein sequence ID" value="CAA9339960.1"/>
    <property type="molecule type" value="Genomic_DNA"/>
</dbReference>
<dbReference type="SUPFAM" id="SSF52540">
    <property type="entry name" value="P-loop containing nucleoside triphosphate hydrolases"/>
    <property type="match status" value="1"/>
</dbReference>
<keyword evidence="5 8" id="KW-0418">Kinase</keyword>
<dbReference type="HAMAP" id="MF_00165">
    <property type="entry name" value="Thymidylate_kinase"/>
    <property type="match status" value="1"/>
</dbReference>
<keyword evidence="2 8" id="KW-0808">Transferase</keyword>
<dbReference type="Pfam" id="PF02223">
    <property type="entry name" value="Thymidylate_kin"/>
    <property type="match status" value="1"/>
</dbReference>
<keyword evidence="6 8" id="KW-0067">ATP-binding</keyword>
<proteinExistence type="inferred from homology"/>
<feature type="binding site" evidence="8">
    <location>
        <begin position="14"/>
        <end position="21"/>
    </location>
    <ligand>
        <name>ATP</name>
        <dbReference type="ChEBI" id="CHEBI:30616"/>
    </ligand>
</feature>
<dbReference type="PROSITE" id="PS01331">
    <property type="entry name" value="THYMIDYLATE_KINASE"/>
    <property type="match status" value="1"/>
</dbReference>
<evidence type="ECO:0000256" key="6">
    <source>
        <dbReference type="ARBA" id="ARBA00022840"/>
    </source>
</evidence>
<accession>A0A6J4LS01</accession>
<dbReference type="GO" id="GO:0006233">
    <property type="term" value="P:dTDP biosynthetic process"/>
    <property type="evidence" value="ECO:0007669"/>
    <property type="project" value="InterPro"/>
</dbReference>
<keyword evidence="3 8" id="KW-0545">Nucleotide biosynthesis</keyword>
<dbReference type="GO" id="GO:0005524">
    <property type="term" value="F:ATP binding"/>
    <property type="evidence" value="ECO:0007669"/>
    <property type="project" value="UniProtKB-UniRule"/>
</dbReference>
<dbReference type="InterPro" id="IPR027417">
    <property type="entry name" value="P-loop_NTPase"/>
</dbReference>
<evidence type="ECO:0000256" key="3">
    <source>
        <dbReference type="ARBA" id="ARBA00022727"/>
    </source>
</evidence>
<protein>
    <recommendedName>
        <fullName evidence="8">Thymidylate kinase</fullName>
        <ecNumber evidence="8">2.7.4.9</ecNumber>
    </recommendedName>
    <alternativeName>
        <fullName evidence="8">dTMP kinase</fullName>
    </alternativeName>
</protein>
<evidence type="ECO:0000256" key="5">
    <source>
        <dbReference type="ARBA" id="ARBA00022777"/>
    </source>
</evidence>
<dbReference type="Gene3D" id="3.40.50.300">
    <property type="entry name" value="P-loop containing nucleotide triphosphate hydrolases"/>
    <property type="match status" value="1"/>
</dbReference>
<comment type="function">
    <text evidence="8">Phosphorylation of dTMP to form dTDP in both de novo and salvage pathways of dTTP synthesis.</text>
</comment>
<dbReference type="PANTHER" id="PTHR10344:SF4">
    <property type="entry name" value="UMP-CMP KINASE 2, MITOCHONDRIAL"/>
    <property type="match status" value="1"/>
</dbReference>
<dbReference type="GO" id="GO:0006227">
    <property type="term" value="P:dUDP biosynthetic process"/>
    <property type="evidence" value="ECO:0007669"/>
    <property type="project" value="TreeGrafter"/>
</dbReference>
<dbReference type="PANTHER" id="PTHR10344">
    <property type="entry name" value="THYMIDYLATE KINASE"/>
    <property type="match status" value="1"/>
</dbReference>